<comment type="caution">
    <text evidence="2">The sequence shown here is derived from an EMBL/GenBank/DDBJ whole genome shotgun (WGS) entry which is preliminary data.</text>
</comment>
<evidence type="ECO:0000256" key="1">
    <source>
        <dbReference type="SAM" id="MobiDB-lite"/>
    </source>
</evidence>
<keyword evidence="2" id="KW-0548">Nucleotidyltransferase</keyword>
<dbReference type="EMBL" id="BQNB010009325">
    <property type="protein sequence ID" value="GJS61923.1"/>
    <property type="molecule type" value="Genomic_DNA"/>
</dbReference>
<organism evidence="2 3">
    <name type="scientific">Tanacetum coccineum</name>
    <dbReference type="NCBI Taxonomy" id="301880"/>
    <lineage>
        <taxon>Eukaryota</taxon>
        <taxon>Viridiplantae</taxon>
        <taxon>Streptophyta</taxon>
        <taxon>Embryophyta</taxon>
        <taxon>Tracheophyta</taxon>
        <taxon>Spermatophyta</taxon>
        <taxon>Magnoliopsida</taxon>
        <taxon>eudicotyledons</taxon>
        <taxon>Gunneridae</taxon>
        <taxon>Pentapetalae</taxon>
        <taxon>asterids</taxon>
        <taxon>campanulids</taxon>
        <taxon>Asterales</taxon>
        <taxon>Asteraceae</taxon>
        <taxon>Asteroideae</taxon>
        <taxon>Anthemideae</taxon>
        <taxon>Anthemidinae</taxon>
        <taxon>Tanacetum</taxon>
    </lineage>
</organism>
<feature type="region of interest" description="Disordered" evidence="1">
    <location>
        <begin position="335"/>
        <end position="371"/>
    </location>
</feature>
<dbReference type="PANTHER" id="PTHR15503:SF45">
    <property type="entry name" value="RNA-DIRECTED DNA POLYMERASE HOMOLOG"/>
    <property type="match status" value="1"/>
</dbReference>
<accession>A0ABQ4XA93</accession>
<gene>
    <name evidence="2" type="ORF">Tco_0656707</name>
</gene>
<feature type="compositionally biased region" description="Polar residues" evidence="1">
    <location>
        <begin position="353"/>
        <end position="364"/>
    </location>
</feature>
<evidence type="ECO:0000313" key="3">
    <source>
        <dbReference type="Proteomes" id="UP001151760"/>
    </source>
</evidence>
<name>A0ABQ4XA93_9ASTR</name>
<sequence>MGPIKFEGICCENDENKRRLEVNQRDNCRQQPSFKRPNVGGQNVTRAYTAGNNERKPYNGPLPLYNKCKLHHEGPCTMRCRKCNKCGRQGHYKSDFPKLKDQNCRNKAGKKNGVGEVRGKAYVLGGGDTNPDSNVVKVTFLLNNHYASMIFDSGADRSFVSTNLCTLLDVTLDTLDVSYDVKLADRRISETNTNRKSKERDQFKKHLRGVSNYSKSLNDLLESQVINKFKTRLRYNAATAASPAVEIFVNLSDKSRSDKGYHSVPPPYTGNFMPRKPDLTFIDEIVESENMDVTTVITPSDFKKDMSNHKSTGVKNNGDAVESKTVRENNFIPPIIEDWNSNDESKVEPNDKTYGTTAGTNVNKMTHPHPKRSFVPQAVLTRTGKINIAGINVNTVGASINTVIRPINNAASTLIVNHPRPKSNAFKRGYS</sequence>
<dbReference type="PROSITE" id="PS00141">
    <property type="entry name" value="ASP_PROTEASE"/>
    <property type="match status" value="1"/>
</dbReference>
<keyword evidence="2" id="KW-0695">RNA-directed DNA polymerase</keyword>
<dbReference type="InterPro" id="IPR032567">
    <property type="entry name" value="RTL1-rel"/>
</dbReference>
<dbReference type="Proteomes" id="UP001151760">
    <property type="component" value="Unassembled WGS sequence"/>
</dbReference>
<reference evidence="2" key="1">
    <citation type="journal article" date="2022" name="Int. J. Mol. Sci.">
        <title>Draft Genome of Tanacetum Coccineum: Genomic Comparison of Closely Related Tanacetum-Family Plants.</title>
        <authorList>
            <person name="Yamashiro T."/>
            <person name="Shiraishi A."/>
            <person name="Nakayama K."/>
            <person name="Satake H."/>
        </authorList>
    </citation>
    <scope>NUCLEOTIDE SEQUENCE</scope>
</reference>
<evidence type="ECO:0000313" key="2">
    <source>
        <dbReference type="EMBL" id="GJS61923.1"/>
    </source>
</evidence>
<proteinExistence type="predicted"/>
<reference evidence="2" key="2">
    <citation type="submission" date="2022-01" db="EMBL/GenBank/DDBJ databases">
        <authorList>
            <person name="Yamashiro T."/>
            <person name="Shiraishi A."/>
            <person name="Satake H."/>
            <person name="Nakayama K."/>
        </authorList>
    </citation>
    <scope>NUCLEOTIDE SEQUENCE</scope>
</reference>
<dbReference type="PANTHER" id="PTHR15503">
    <property type="entry name" value="LDOC1 RELATED"/>
    <property type="match status" value="1"/>
</dbReference>
<protein>
    <submittedName>
        <fullName evidence="2">Reverse transcriptase domain-containing protein</fullName>
    </submittedName>
</protein>
<dbReference type="Pfam" id="PF08284">
    <property type="entry name" value="RVP_2"/>
    <property type="match status" value="1"/>
</dbReference>
<dbReference type="InterPro" id="IPR001969">
    <property type="entry name" value="Aspartic_peptidase_AS"/>
</dbReference>
<keyword evidence="3" id="KW-1185">Reference proteome</keyword>
<dbReference type="GO" id="GO:0003964">
    <property type="term" value="F:RNA-directed DNA polymerase activity"/>
    <property type="evidence" value="ECO:0007669"/>
    <property type="project" value="UniProtKB-KW"/>
</dbReference>
<keyword evidence="2" id="KW-0808">Transferase</keyword>